<sequence length="352" mass="38129">MKKLLLFSALFISFLTFAQVPQGISYQAIALNSSGAPVVSSDVRVKLSILDSSSSGTILYTETQLKTTNAQGLFNLVIGQGTLVSGAFNTINWGNNSKFLKVEMDASGGTNYALVGTTQLLSVPYAMHAASVSSIAGNTNINDEIIENKTSNIGFIDLYDNKVYVYTSTVGTWSSQSFNANASPQLIESNGNFAFVDFYDNKAYSCNGKTGIWSSQTFNPNASPDLVTSNNNFAFIDFYDNKAYVYNTKTGIWASQTFNSNASPDLMESNGNFAFLDLYDNKAYVFSTKTGTWLSQTFNGNASPILTATNGNFAFLDLYDNKAYIFNGKIGTWSSQTFNSNASPTLITSGTN</sequence>
<dbReference type="RefSeq" id="WP_131475745.1">
    <property type="nucleotide sequence ID" value="NZ_SJPE01000005.1"/>
</dbReference>
<protein>
    <recommendedName>
        <fullName evidence="4">Bulb-type lectin domain-containing protein</fullName>
    </recommendedName>
</protein>
<name>A0A4Q9Z1M5_9FLAO</name>
<evidence type="ECO:0008006" key="4">
    <source>
        <dbReference type="Google" id="ProtNLM"/>
    </source>
</evidence>
<keyword evidence="3" id="KW-1185">Reference proteome</keyword>
<evidence type="ECO:0000256" key="1">
    <source>
        <dbReference type="SAM" id="SignalP"/>
    </source>
</evidence>
<accession>A0A4Q9Z1M5</accession>
<organism evidence="2 3">
    <name type="scientific">Flavobacterium silvisoli</name>
    <dbReference type="NCBI Taxonomy" id="2529433"/>
    <lineage>
        <taxon>Bacteria</taxon>
        <taxon>Pseudomonadati</taxon>
        <taxon>Bacteroidota</taxon>
        <taxon>Flavobacteriia</taxon>
        <taxon>Flavobacteriales</taxon>
        <taxon>Flavobacteriaceae</taxon>
        <taxon>Flavobacterium</taxon>
    </lineage>
</organism>
<gene>
    <name evidence="2" type="ORF">EZL74_06255</name>
</gene>
<dbReference type="OrthoDB" id="9765957at2"/>
<dbReference type="InterPro" id="IPR011044">
    <property type="entry name" value="Quino_amine_DH_bsu"/>
</dbReference>
<comment type="caution">
    <text evidence="2">The sequence shown here is derived from an EMBL/GenBank/DDBJ whole genome shotgun (WGS) entry which is preliminary data.</text>
</comment>
<dbReference type="Proteomes" id="UP000293300">
    <property type="component" value="Unassembled WGS sequence"/>
</dbReference>
<keyword evidence="1" id="KW-0732">Signal</keyword>
<evidence type="ECO:0000313" key="2">
    <source>
        <dbReference type="EMBL" id="TBX70016.1"/>
    </source>
</evidence>
<dbReference type="SUPFAM" id="SSF50969">
    <property type="entry name" value="YVTN repeat-like/Quinoprotein amine dehydrogenase"/>
    <property type="match status" value="1"/>
</dbReference>
<feature type="signal peptide" evidence="1">
    <location>
        <begin position="1"/>
        <end position="18"/>
    </location>
</feature>
<dbReference type="EMBL" id="SJPE01000005">
    <property type="protein sequence ID" value="TBX70016.1"/>
    <property type="molecule type" value="Genomic_DNA"/>
</dbReference>
<evidence type="ECO:0000313" key="3">
    <source>
        <dbReference type="Proteomes" id="UP000293300"/>
    </source>
</evidence>
<reference evidence="2 3" key="1">
    <citation type="submission" date="2019-02" db="EMBL/GenBank/DDBJ databases">
        <title>Flavobacterium sp. RD-2-33 isolated from forest soil.</title>
        <authorList>
            <person name="Chaudhary D.K."/>
        </authorList>
    </citation>
    <scope>NUCLEOTIDE SEQUENCE [LARGE SCALE GENOMIC DNA]</scope>
    <source>
        <strain evidence="2 3">RD-2-33</strain>
    </source>
</reference>
<feature type="chain" id="PRO_5020495981" description="Bulb-type lectin domain-containing protein" evidence="1">
    <location>
        <begin position="19"/>
        <end position="352"/>
    </location>
</feature>
<proteinExistence type="predicted"/>
<dbReference type="AlphaFoldDB" id="A0A4Q9Z1M5"/>